<gene>
    <name evidence="1" type="ORF">C4B59_16515</name>
</gene>
<reference evidence="1" key="1">
    <citation type="submission" date="2018-01" db="EMBL/GenBank/DDBJ databases">
        <authorList>
            <person name="Krukenberg V."/>
        </authorList>
    </citation>
    <scope>NUCLEOTIDE SEQUENCE</scope>
    <source>
        <strain evidence="1">E20ANME2</strain>
    </source>
</reference>
<dbReference type="EMBL" id="PQXF01000089">
    <property type="protein sequence ID" value="PXF56690.1"/>
    <property type="molecule type" value="Genomic_DNA"/>
</dbReference>
<comment type="caution">
    <text evidence="1">The sequence shown here is derived from an EMBL/GenBank/DDBJ whole genome shotgun (WGS) entry which is preliminary data.</text>
</comment>
<evidence type="ECO:0000313" key="1">
    <source>
        <dbReference type="EMBL" id="PXF56690.1"/>
    </source>
</evidence>
<sequence length="606" mass="67526">MEFIPAGWVENDGDQNMTWDMVYYDPYPVGAILVDNDYYFNISASDLVVEDTKIERLNGSCSSQTPTEFVECHSYDVDALIKNRGGYNTTEAFNVSLYDNTTRIDTVRVNSLNSSESKWVRFQWQPTIAGDHILGAMADSDHEVNNELSETNNNLIQTETVLPAGAPDLDASSCMDFSPAWMSDATDIRVTVLNNGTGDAGNFTVNVTMTSDCADPNYPWTNSATTSMCAKAYSDITFTTPPLLHCCNYTVTARLDREGNVTESDEANNNETKVFHAIPVKLKVTHHYGNWSTYNGVLSDNNPVYMFELHKNVTNYTTPYKLLTSEADVTSGYFTPPYVYGINRSCAATPGTSTWHLNQSVYEYETCPIGSIHWHCFINGIPIPDMPHPMDDYTIRDGDVMHMDLLKYVNSGCLITTYNYFIPRPLDFPEPFLHGYNGTVWNTTIVYPSNDPGGDYAVIAGDIRDNLVYNYTIPAGRIHIHANATVGNRKNTDNLILIGTPLENHLIAEINANHTEVGMPMYFMDQPNNVVWLIDDLLYNDDDPNVPDCCSLQNSSYHSVVMACGNPFDNAEPWIDTWMDANKSVWIASGVTPCYAKDAASMLAAG</sequence>
<name>A0AC61KY45_9EURY</name>
<protein>
    <submittedName>
        <fullName evidence="1">Uncharacterized protein</fullName>
    </submittedName>
</protein>
<accession>A0AC61KY45</accession>
<dbReference type="Proteomes" id="UP000248329">
    <property type="component" value="Unassembled WGS sequence"/>
</dbReference>
<proteinExistence type="predicted"/>
<organism evidence="1 2">
    <name type="scientific">Candidatus Methanogaster sp</name>
    <dbReference type="NCBI Taxonomy" id="3386292"/>
    <lineage>
        <taxon>Archaea</taxon>
        <taxon>Methanobacteriati</taxon>
        <taxon>Methanobacteriota</taxon>
        <taxon>Stenosarchaea group</taxon>
        <taxon>Methanomicrobia</taxon>
        <taxon>Methanosarcinales</taxon>
        <taxon>ANME-2 cluster</taxon>
        <taxon>Candidatus Methanogasteraceae</taxon>
        <taxon>Candidatus Methanogaster</taxon>
    </lineage>
</organism>
<evidence type="ECO:0000313" key="2">
    <source>
        <dbReference type="Proteomes" id="UP000248329"/>
    </source>
</evidence>